<organism evidence="14 15">
    <name type="scientific">Spongiibacter thalassae</name>
    <dbReference type="NCBI Taxonomy" id="2721624"/>
    <lineage>
        <taxon>Bacteria</taxon>
        <taxon>Pseudomonadati</taxon>
        <taxon>Pseudomonadota</taxon>
        <taxon>Gammaproteobacteria</taxon>
        <taxon>Cellvibrionales</taxon>
        <taxon>Spongiibacteraceae</taxon>
        <taxon>Spongiibacter</taxon>
    </lineage>
</organism>
<evidence type="ECO:0000256" key="9">
    <source>
        <dbReference type="ARBA" id="ARBA00022989"/>
    </source>
</evidence>
<evidence type="ECO:0000256" key="3">
    <source>
        <dbReference type="ARBA" id="ARBA00012438"/>
    </source>
</evidence>
<dbReference type="PANTHER" id="PTHR43304:SF1">
    <property type="entry name" value="PAC DOMAIN-CONTAINING PROTEIN"/>
    <property type="match status" value="1"/>
</dbReference>
<dbReference type="InterPro" id="IPR029151">
    <property type="entry name" value="Sensor-like_sf"/>
</dbReference>
<keyword evidence="6" id="KW-0808">Transferase</keyword>
<feature type="transmembrane region" description="Helical" evidence="11">
    <location>
        <begin position="337"/>
        <end position="356"/>
    </location>
</feature>
<dbReference type="SUPFAM" id="SSF55874">
    <property type="entry name" value="ATPase domain of HSP90 chaperone/DNA topoisomerase II/histidine kinase"/>
    <property type="match status" value="1"/>
</dbReference>
<feature type="domain" description="HAMP" evidence="13">
    <location>
        <begin position="357"/>
        <end position="409"/>
    </location>
</feature>
<dbReference type="PANTHER" id="PTHR43304">
    <property type="entry name" value="PHYTOCHROME-LIKE PROTEIN CPH1"/>
    <property type="match status" value="1"/>
</dbReference>
<dbReference type="InterPro" id="IPR052162">
    <property type="entry name" value="Sensor_kinase/Photoreceptor"/>
</dbReference>
<comment type="catalytic activity">
    <reaction evidence="1">
        <text>ATP + protein L-histidine = ADP + protein N-phospho-L-histidine.</text>
        <dbReference type="EC" id="2.7.13.3"/>
    </reaction>
</comment>
<protein>
    <recommendedName>
        <fullName evidence="3">histidine kinase</fullName>
        <ecNumber evidence="3">2.7.13.3</ecNumber>
    </recommendedName>
</protein>
<dbReference type="Gene3D" id="3.30.565.10">
    <property type="entry name" value="Histidine kinase-like ATPase, C-terminal domain"/>
    <property type="match status" value="1"/>
</dbReference>
<evidence type="ECO:0000256" key="7">
    <source>
        <dbReference type="ARBA" id="ARBA00022692"/>
    </source>
</evidence>
<dbReference type="InterPro" id="IPR036890">
    <property type="entry name" value="HATPase_C_sf"/>
</dbReference>
<evidence type="ECO:0000256" key="8">
    <source>
        <dbReference type="ARBA" id="ARBA00022777"/>
    </source>
</evidence>
<dbReference type="SMART" id="SM00388">
    <property type="entry name" value="HisKA"/>
    <property type="match status" value="1"/>
</dbReference>
<dbReference type="InterPro" id="IPR005467">
    <property type="entry name" value="His_kinase_dom"/>
</dbReference>
<dbReference type="PROSITE" id="PS50109">
    <property type="entry name" value="HIS_KIN"/>
    <property type="match status" value="1"/>
</dbReference>
<keyword evidence="15" id="KW-1185">Reference proteome</keyword>
<evidence type="ECO:0000256" key="1">
    <source>
        <dbReference type="ARBA" id="ARBA00000085"/>
    </source>
</evidence>
<dbReference type="Pfam" id="PF00672">
    <property type="entry name" value="HAMP"/>
    <property type="match status" value="1"/>
</dbReference>
<dbReference type="Gene3D" id="6.10.340.10">
    <property type="match status" value="1"/>
</dbReference>
<dbReference type="Pfam" id="PF02518">
    <property type="entry name" value="HATPase_c"/>
    <property type="match status" value="1"/>
</dbReference>
<dbReference type="EMBL" id="JAAWWK010000003">
    <property type="protein sequence ID" value="NKI17729.1"/>
    <property type="molecule type" value="Genomic_DNA"/>
</dbReference>
<sequence>MPFITRQRKSIGSRILASLVLMVVVSASLSVAITVAELDKQLLRTSEQKLRDEAYLLGVQFRAHIDELMRDVAFVKGMPPVQGMIRAERHKGVDPEDGSTEALWRARLAEIFSQMLLAKPTMVQVRYIRANGQELVRVDRYGDNGQIRVVAEGALQDKSLRDYVKKTVALSSGEIYLSKISLNRENGVVMLPRQPVIRAATPIYTSGGELFGLIVINYSLDTIFDTLRQIADSGHQAYIAAANGEYLMHPDESKTFRFEEGEQSNIGADFPAAVSLLGKAGNGDVRSGFAQSHEGERVFALHSLNYNPDDPNASIIIAVADDFADSLKVRDALLNRIFYFLLLILACTVVLGLAVSRRIAAPLEKMREVIQSKGRNATVADLPVDAAGEAGELARAFNSLLRDLERQREVLVKEVSERRQAQSLLEQNLGKIAQANLELEQFTNIASHDLQEPLRTVRSFIELFEDRYAGQLDEQASLFLSYMNQSAARMEELINGLLEYSRIGKEAPIVDVDCELLVSDVCDDLASLIRESGADIQFRGLPEIRARAMGMRMLFQNLISNAIKFQRPGVVPQVRIQCEKLSWEWKFSVQDNGIGIPPEFHERIFLIFQRLHGRAEYSGTGIGLAHCKKIVEQHHGKIWVESLPQHGSRFYFTIAEPKDEKA</sequence>
<proteinExistence type="predicted"/>
<dbReference type="CDD" id="cd18773">
    <property type="entry name" value="PDC1_HK_sensor"/>
    <property type="match status" value="1"/>
</dbReference>
<evidence type="ECO:0000259" key="12">
    <source>
        <dbReference type="PROSITE" id="PS50109"/>
    </source>
</evidence>
<dbReference type="SUPFAM" id="SSF103190">
    <property type="entry name" value="Sensory domain-like"/>
    <property type="match status" value="1"/>
</dbReference>
<reference evidence="14 15" key="1">
    <citation type="submission" date="2020-04" db="EMBL/GenBank/DDBJ databases">
        <authorList>
            <person name="Yoon J."/>
        </authorList>
    </citation>
    <scope>NUCLEOTIDE SEQUENCE [LARGE SCALE GENOMIC DNA]</scope>
    <source>
        <strain evidence="14 15">KMU-166</strain>
    </source>
</reference>
<dbReference type="InterPro" id="IPR036097">
    <property type="entry name" value="HisK_dim/P_sf"/>
</dbReference>
<name>A0ABX1GEU6_9GAMM</name>
<evidence type="ECO:0000313" key="14">
    <source>
        <dbReference type="EMBL" id="NKI17729.1"/>
    </source>
</evidence>
<accession>A0ABX1GEU6</accession>
<dbReference type="Pfam" id="PF00512">
    <property type="entry name" value="HisKA"/>
    <property type="match status" value="1"/>
</dbReference>
<dbReference type="Gene3D" id="3.30.450.20">
    <property type="entry name" value="PAS domain"/>
    <property type="match status" value="1"/>
</dbReference>
<gene>
    <name evidence="14" type="ORF">HCU74_09875</name>
</gene>
<dbReference type="PRINTS" id="PR00344">
    <property type="entry name" value="BCTRLSENSOR"/>
</dbReference>
<dbReference type="InterPro" id="IPR003660">
    <property type="entry name" value="HAMP_dom"/>
</dbReference>
<dbReference type="SUPFAM" id="SSF47384">
    <property type="entry name" value="Homodimeric domain of signal transducing histidine kinase"/>
    <property type="match status" value="1"/>
</dbReference>
<dbReference type="SMART" id="SM00387">
    <property type="entry name" value="HATPase_c"/>
    <property type="match status" value="1"/>
</dbReference>
<dbReference type="Gene3D" id="1.10.287.130">
    <property type="match status" value="1"/>
</dbReference>
<dbReference type="Proteomes" id="UP000765845">
    <property type="component" value="Unassembled WGS sequence"/>
</dbReference>
<keyword evidence="10" id="KW-0175">Coiled coil</keyword>
<dbReference type="InterPro" id="IPR004358">
    <property type="entry name" value="Sig_transdc_His_kin-like_C"/>
</dbReference>
<evidence type="ECO:0000259" key="13">
    <source>
        <dbReference type="PROSITE" id="PS50885"/>
    </source>
</evidence>
<dbReference type="RefSeq" id="WP_168450271.1">
    <property type="nucleotide sequence ID" value="NZ_JAAWWK010000003.1"/>
</dbReference>
<keyword evidence="9 11" id="KW-1133">Transmembrane helix</keyword>
<evidence type="ECO:0000256" key="11">
    <source>
        <dbReference type="SAM" id="Phobius"/>
    </source>
</evidence>
<dbReference type="Pfam" id="PF21623">
    <property type="entry name" value="HK_sensor_dom_bact"/>
    <property type="match status" value="1"/>
</dbReference>
<dbReference type="CDD" id="cd00082">
    <property type="entry name" value="HisKA"/>
    <property type="match status" value="1"/>
</dbReference>
<dbReference type="EC" id="2.7.13.3" evidence="3"/>
<dbReference type="InterPro" id="IPR003661">
    <property type="entry name" value="HisK_dim/P_dom"/>
</dbReference>
<evidence type="ECO:0000256" key="5">
    <source>
        <dbReference type="ARBA" id="ARBA00022553"/>
    </source>
</evidence>
<evidence type="ECO:0000256" key="6">
    <source>
        <dbReference type="ARBA" id="ARBA00022679"/>
    </source>
</evidence>
<keyword evidence="4" id="KW-1003">Cell membrane</keyword>
<feature type="coiled-coil region" evidence="10">
    <location>
        <begin position="394"/>
        <end position="421"/>
    </location>
</feature>
<keyword evidence="5" id="KW-0597">Phosphoprotein</keyword>
<dbReference type="InterPro" id="IPR003594">
    <property type="entry name" value="HATPase_dom"/>
</dbReference>
<comment type="subcellular location">
    <subcellularLocation>
        <location evidence="2">Cell membrane</location>
        <topology evidence="2">Multi-pass membrane protein</topology>
    </subcellularLocation>
</comment>
<keyword evidence="7 11" id="KW-0812">Transmembrane</keyword>
<evidence type="ECO:0000256" key="4">
    <source>
        <dbReference type="ARBA" id="ARBA00022475"/>
    </source>
</evidence>
<comment type="caution">
    <text evidence="14">The sequence shown here is derived from an EMBL/GenBank/DDBJ whole genome shotgun (WGS) entry which is preliminary data.</text>
</comment>
<evidence type="ECO:0000256" key="10">
    <source>
        <dbReference type="SAM" id="Coils"/>
    </source>
</evidence>
<evidence type="ECO:0000313" key="15">
    <source>
        <dbReference type="Proteomes" id="UP000765845"/>
    </source>
</evidence>
<dbReference type="InterPro" id="IPR048760">
    <property type="entry name" value="VP0354-like_sensor_dom"/>
</dbReference>
<dbReference type="PROSITE" id="PS50885">
    <property type="entry name" value="HAMP"/>
    <property type="match status" value="1"/>
</dbReference>
<dbReference type="SMART" id="SM00304">
    <property type="entry name" value="HAMP"/>
    <property type="match status" value="1"/>
</dbReference>
<keyword evidence="8" id="KW-0418">Kinase</keyword>
<evidence type="ECO:0000256" key="2">
    <source>
        <dbReference type="ARBA" id="ARBA00004651"/>
    </source>
</evidence>
<keyword evidence="11" id="KW-0472">Membrane</keyword>
<feature type="domain" description="Histidine kinase" evidence="12">
    <location>
        <begin position="445"/>
        <end position="658"/>
    </location>
</feature>